<accession>A0ABR4KZW8</accession>
<feature type="transmembrane region" description="Helical" evidence="2">
    <location>
        <begin position="31"/>
        <end position="52"/>
    </location>
</feature>
<organism evidence="3 4">
    <name type="scientific">Aspergillus pseudoustus</name>
    <dbReference type="NCBI Taxonomy" id="1810923"/>
    <lineage>
        <taxon>Eukaryota</taxon>
        <taxon>Fungi</taxon>
        <taxon>Dikarya</taxon>
        <taxon>Ascomycota</taxon>
        <taxon>Pezizomycotina</taxon>
        <taxon>Eurotiomycetes</taxon>
        <taxon>Eurotiomycetidae</taxon>
        <taxon>Eurotiales</taxon>
        <taxon>Aspergillaceae</taxon>
        <taxon>Aspergillus</taxon>
        <taxon>Aspergillus subgen. Nidulantes</taxon>
    </lineage>
</organism>
<keyword evidence="2" id="KW-1133">Transmembrane helix</keyword>
<proteinExistence type="predicted"/>
<evidence type="ECO:0000256" key="2">
    <source>
        <dbReference type="SAM" id="Phobius"/>
    </source>
</evidence>
<evidence type="ECO:0000313" key="4">
    <source>
        <dbReference type="Proteomes" id="UP001610446"/>
    </source>
</evidence>
<evidence type="ECO:0000313" key="3">
    <source>
        <dbReference type="EMBL" id="KAL2857782.1"/>
    </source>
</evidence>
<keyword evidence="2" id="KW-0812">Transmembrane</keyword>
<evidence type="ECO:0000256" key="1">
    <source>
        <dbReference type="SAM" id="MobiDB-lite"/>
    </source>
</evidence>
<reference evidence="3 4" key="1">
    <citation type="submission" date="2024-07" db="EMBL/GenBank/DDBJ databases">
        <title>Section-level genome sequencing and comparative genomics of Aspergillus sections Usti and Cavernicolus.</title>
        <authorList>
            <consortium name="Lawrence Berkeley National Laboratory"/>
            <person name="Nybo J.L."/>
            <person name="Vesth T.C."/>
            <person name="Theobald S."/>
            <person name="Frisvad J.C."/>
            <person name="Larsen T.O."/>
            <person name="Kjaerboelling I."/>
            <person name="Rothschild-Mancinelli K."/>
            <person name="Lyhne E.K."/>
            <person name="Kogle M.E."/>
            <person name="Barry K."/>
            <person name="Clum A."/>
            <person name="Na H."/>
            <person name="Ledsgaard L."/>
            <person name="Lin J."/>
            <person name="Lipzen A."/>
            <person name="Kuo A."/>
            <person name="Riley R."/>
            <person name="Mondo S."/>
            <person name="Labutti K."/>
            <person name="Haridas S."/>
            <person name="Pangalinan J."/>
            <person name="Salamov A.A."/>
            <person name="Simmons B.A."/>
            <person name="Magnuson J.K."/>
            <person name="Chen J."/>
            <person name="Drula E."/>
            <person name="Henrissat B."/>
            <person name="Wiebenga A."/>
            <person name="Lubbers R.J."/>
            <person name="Gomes A.C."/>
            <person name="Makela M.R."/>
            <person name="Stajich J."/>
            <person name="Grigoriev I.V."/>
            <person name="Mortensen U.H."/>
            <person name="De Vries R.P."/>
            <person name="Baker S.E."/>
            <person name="Andersen M.R."/>
        </authorList>
    </citation>
    <scope>NUCLEOTIDE SEQUENCE [LARGE SCALE GENOMIC DNA]</scope>
    <source>
        <strain evidence="3 4">CBS 123904</strain>
    </source>
</reference>
<protein>
    <recommendedName>
        <fullName evidence="5">Amino acid permease/ SLC12A domain-containing protein</fullName>
    </recommendedName>
</protein>
<evidence type="ECO:0008006" key="5">
    <source>
        <dbReference type="Google" id="ProtNLM"/>
    </source>
</evidence>
<keyword evidence="4" id="KW-1185">Reference proteome</keyword>
<sequence>MWTCLQMSTDLSSGCRPEVGNADMRNLISRGGGGVCVCVCGIFPVATIMIRLESSRPEGLSSLLMVSKPKPKLLHLFSAICVQLSVYTSPGPIIAGATPASHLNGPTRSHGGWLGCVSTSVGVDAELHHLSHWQTCDIAFILSGAGLIRRYPGLCPPLREQPLQRKGEGLPLWSPQPWATRRRTR</sequence>
<name>A0ABR4KZW8_9EURO</name>
<gene>
    <name evidence="3" type="ORF">BJY01DRAFT_202188</name>
</gene>
<feature type="region of interest" description="Disordered" evidence="1">
    <location>
        <begin position="166"/>
        <end position="185"/>
    </location>
</feature>
<comment type="caution">
    <text evidence="3">The sequence shown here is derived from an EMBL/GenBank/DDBJ whole genome shotgun (WGS) entry which is preliminary data.</text>
</comment>
<keyword evidence="2" id="KW-0472">Membrane</keyword>
<dbReference type="Proteomes" id="UP001610446">
    <property type="component" value="Unassembled WGS sequence"/>
</dbReference>
<dbReference type="EMBL" id="JBFXLU010000003">
    <property type="protein sequence ID" value="KAL2857782.1"/>
    <property type="molecule type" value="Genomic_DNA"/>
</dbReference>